<dbReference type="SUPFAM" id="SSF48452">
    <property type="entry name" value="TPR-like"/>
    <property type="match status" value="1"/>
</dbReference>
<organism evidence="1 2">
    <name type="scientific">Variovorax beijingensis</name>
    <dbReference type="NCBI Taxonomy" id="2496117"/>
    <lineage>
        <taxon>Bacteria</taxon>
        <taxon>Pseudomonadati</taxon>
        <taxon>Pseudomonadota</taxon>
        <taxon>Betaproteobacteria</taxon>
        <taxon>Burkholderiales</taxon>
        <taxon>Comamonadaceae</taxon>
        <taxon>Variovorax</taxon>
    </lineage>
</organism>
<dbReference type="InterPro" id="IPR011990">
    <property type="entry name" value="TPR-like_helical_dom_sf"/>
</dbReference>
<evidence type="ECO:0000313" key="2">
    <source>
        <dbReference type="Proteomes" id="UP000319722"/>
    </source>
</evidence>
<dbReference type="OrthoDB" id="8776071at2"/>
<gene>
    <name evidence="1" type="ORF">FB547_105261</name>
</gene>
<accession>A0A561C3H5</accession>
<dbReference type="EMBL" id="VIVL01000005">
    <property type="protein sequence ID" value="TWD85749.1"/>
    <property type="molecule type" value="Genomic_DNA"/>
</dbReference>
<dbReference type="SMART" id="SM00028">
    <property type="entry name" value="TPR"/>
    <property type="match status" value="3"/>
</dbReference>
<proteinExistence type="predicted"/>
<sequence length="195" mass="20698">MKQPEPTSFDALMSQGMAASLANDGVQAIEWFQRASAAEPGAGLPQFLLGAEFAALGDMAQAEAAFANATRLSPGFPMARYQLGLLQFSSGRAAIALLTWQPLLSLPDTDPLPHFVNGFAALAQDHFDEALHHYQQGLTLNTTNEALSGDIEKVIAGIKALHPDASAADNERSSSGDTADNHVLLANYQQQGRAH</sequence>
<comment type="caution">
    <text evidence="1">The sequence shown here is derived from an EMBL/GenBank/DDBJ whole genome shotgun (WGS) entry which is preliminary data.</text>
</comment>
<dbReference type="AlphaFoldDB" id="A0A561C3H5"/>
<dbReference type="Gene3D" id="1.25.40.10">
    <property type="entry name" value="Tetratricopeptide repeat domain"/>
    <property type="match status" value="1"/>
</dbReference>
<dbReference type="Pfam" id="PF13432">
    <property type="entry name" value="TPR_16"/>
    <property type="match status" value="1"/>
</dbReference>
<dbReference type="Proteomes" id="UP000319722">
    <property type="component" value="Unassembled WGS sequence"/>
</dbReference>
<reference evidence="1 2" key="1">
    <citation type="submission" date="2019-06" db="EMBL/GenBank/DDBJ databases">
        <title>Sorghum-associated microbial communities from plants grown in Nebraska, USA.</title>
        <authorList>
            <person name="Schachtman D."/>
        </authorList>
    </citation>
    <scope>NUCLEOTIDE SEQUENCE [LARGE SCALE GENOMIC DNA]</scope>
    <source>
        <strain evidence="1 2">T529</strain>
    </source>
</reference>
<dbReference type="InterPro" id="IPR019734">
    <property type="entry name" value="TPR_rpt"/>
</dbReference>
<name>A0A561C3H5_9BURK</name>
<evidence type="ECO:0000313" key="1">
    <source>
        <dbReference type="EMBL" id="TWD85749.1"/>
    </source>
</evidence>
<protein>
    <submittedName>
        <fullName evidence="1">Uncharacterized protein</fullName>
    </submittedName>
</protein>